<reference evidence="1 2" key="1">
    <citation type="journal article" date="2014" name="Mol. Plant">
        <title>Chromosome Scale Genome Assembly and Transcriptome Profiling of Nannochloropsis gaditana in Nitrogen Depletion.</title>
        <authorList>
            <person name="Corteggiani Carpinelli E."/>
            <person name="Telatin A."/>
            <person name="Vitulo N."/>
            <person name="Forcato C."/>
            <person name="D'Angelo M."/>
            <person name="Schiavon R."/>
            <person name="Vezzi A."/>
            <person name="Giacometti G.M."/>
            <person name="Morosinotto T."/>
            <person name="Valle G."/>
        </authorList>
    </citation>
    <scope>NUCLEOTIDE SEQUENCE [LARGE SCALE GENOMIC DNA]</scope>
    <source>
        <strain evidence="1 2">B-31</strain>
    </source>
</reference>
<organism evidence="1 2">
    <name type="scientific">Nannochloropsis gaditana</name>
    <dbReference type="NCBI Taxonomy" id="72520"/>
    <lineage>
        <taxon>Eukaryota</taxon>
        <taxon>Sar</taxon>
        <taxon>Stramenopiles</taxon>
        <taxon>Ochrophyta</taxon>
        <taxon>Eustigmatophyceae</taxon>
        <taxon>Eustigmatales</taxon>
        <taxon>Monodopsidaceae</taxon>
        <taxon>Nannochloropsis</taxon>
    </lineage>
</organism>
<sequence>MGARAAMQRQITGEQLTSFLCYDNFVPTIHSTSETAGPASRMQLGVHRLSFRSLIEKVACGCARISEGVQQQHKRYHGSESEARAIESRVRLIAILQGEGTEPNLSLKNFAYHC</sequence>
<comment type="caution">
    <text evidence="1">The sequence shown here is derived from an EMBL/GenBank/DDBJ whole genome shotgun (WGS) entry which is preliminary data.</text>
</comment>
<proteinExistence type="predicted"/>
<keyword evidence="2" id="KW-1185">Reference proteome</keyword>
<dbReference type="AlphaFoldDB" id="W7T7E4"/>
<protein>
    <submittedName>
        <fullName evidence="1">Uncharacterized protein</fullName>
    </submittedName>
</protein>
<dbReference type="EMBL" id="AZIL01002193">
    <property type="protein sequence ID" value="EWM22392.1"/>
    <property type="molecule type" value="Genomic_DNA"/>
</dbReference>
<evidence type="ECO:0000313" key="2">
    <source>
        <dbReference type="Proteomes" id="UP000019335"/>
    </source>
</evidence>
<accession>W7T7E4</accession>
<name>W7T7E4_9STRA</name>
<dbReference type="Proteomes" id="UP000019335">
    <property type="component" value="Unassembled WGS sequence"/>
</dbReference>
<evidence type="ECO:0000313" key="1">
    <source>
        <dbReference type="EMBL" id="EWM22392.1"/>
    </source>
</evidence>
<gene>
    <name evidence="1" type="ORF">Naga_100067g31</name>
</gene>